<feature type="transmembrane region" description="Helical" evidence="6">
    <location>
        <begin position="215"/>
        <end position="233"/>
    </location>
</feature>
<dbReference type="HOGENOM" id="CLU_065386_0_0_1"/>
<feature type="transmembrane region" description="Helical" evidence="6">
    <location>
        <begin position="62"/>
        <end position="79"/>
    </location>
</feature>
<name>C5FVD3_ARTOC</name>
<keyword evidence="7" id="KW-0732">Signal</keyword>
<feature type="transmembrane region" description="Helical" evidence="6">
    <location>
        <begin position="100"/>
        <end position="125"/>
    </location>
</feature>
<feature type="transmembrane region" description="Helical" evidence="6">
    <location>
        <begin position="131"/>
        <end position="155"/>
    </location>
</feature>
<feature type="transmembrane region" description="Helical" evidence="6">
    <location>
        <begin position="176"/>
        <end position="195"/>
    </location>
</feature>
<dbReference type="AlphaFoldDB" id="C5FVD3"/>
<comment type="subcellular location">
    <subcellularLocation>
        <location evidence="1">Membrane</location>
        <topology evidence="1">Multi-pass membrane protein</topology>
    </subcellularLocation>
</comment>
<keyword evidence="5 6" id="KW-0472">Membrane</keyword>
<protein>
    <submittedName>
        <fullName evidence="8">YhhN domain-containing protein</fullName>
    </submittedName>
</protein>
<dbReference type="GeneID" id="9227120"/>
<dbReference type="RefSeq" id="XP_002844722.1">
    <property type="nucleotide sequence ID" value="XM_002844676.1"/>
</dbReference>
<comment type="similarity">
    <text evidence="2">Belongs to the TMEM86 family.</text>
</comment>
<dbReference type="VEuPathDB" id="FungiDB:MCYG_06686"/>
<organism evidence="8 9">
    <name type="scientific">Arthroderma otae (strain ATCC MYA-4605 / CBS 113480)</name>
    <name type="common">Microsporum canis</name>
    <dbReference type="NCBI Taxonomy" id="554155"/>
    <lineage>
        <taxon>Eukaryota</taxon>
        <taxon>Fungi</taxon>
        <taxon>Dikarya</taxon>
        <taxon>Ascomycota</taxon>
        <taxon>Pezizomycotina</taxon>
        <taxon>Eurotiomycetes</taxon>
        <taxon>Eurotiomycetidae</taxon>
        <taxon>Onygenales</taxon>
        <taxon>Arthrodermataceae</taxon>
        <taxon>Microsporum</taxon>
    </lineage>
</organism>
<evidence type="ECO:0000256" key="6">
    <source>
        <dbReference type="SAM" id="Phobius"/>
    </source>
</evidence>
<dbReference type="Proteomes" id="UP000002035">
    <property type="component" value="Unassembled WGS sequence"/>
</dbReference>
<evidence type="ECO:0000256" key="4">
    <source>
        <dbReference type="ARBA" id="ARBA00022989"/>
    </source>
</evidence>
<keyword evidence="9" id="KW-1185">Reference proteome</keyword>
<dbReference type="STRING" id="554155.C5FVD3"/>
<dbReference type="GO" id="GO:0016787">
    <property type="term" value="F:hydrolase activity"/>
    <property type="evidence" value="ECO:0007669"/>
    <property type="project" value="TreeGrafter"/>
</dbReference>
<evidence type="ECO:0000256" key="2">
    <source>
        <dbReference type="ARBA" id="ARBA00007375"/>
    </source>
</evidence>
<dbReference type="GO" id="GO:0016020">
    <property type="term" value="C:membrane"/>
    <property type="evidence" value="ECO:0007669"/>
    <property type="project" value="UniProtKB-SubCell"/>
</dbReference>
<dbReference type="PANTHER" id="PTHR31885">
    <property type="entry name" value="GH04784P"/>
    <property type="match status" value="1"/>
</dbReference>
<dbReference type="PANTHER" id="PTHR31885:SF6">
    <property type="entry name" value="GH04784P"/>
    <property type="match status" value="1"/>
</dbReference>
<dbReference type="InterPro" id="IPR012506">
    <property type="entry name" value="TMEM86B-like"/>
</dbReference>
<evidence type="ECO:0000256" key="1">
    <source>
        <dbReference type="ARBA" id="ARBA00004141"/>
    </source>
</evidence>
<dbReference type="EMBL" id="DS995706">
    <property type="protein sequence ID" value="EEQ33867.1"/>
    <property type="molecule type" value="Genomic_DNA"/>
</dbReference>
<dbReference type="OMA" id="FWGQMVL"/>
<accession>C5FVD3</accession>
<dbReference type="eggNOG" id="ENOG502S4R1">
    <property type="taxonomic scope" value="Eukaryota"/>
</dbReference>
<evidence type="ECO:0000313" key="8">
    <source>
        <dbReference type="EMBL" id="EEQ33867.1"/>
    </source>
</evidence>
<evidence type="ECO:0000256" key="5">
    <source>
        <dbReference type="ARBA" id="ARBA00023136"/>
    </source>
</evidence>
<evidence type="ECO:0000256" key="3">
    <source>
        <dbReference type="ARBA" id="ARBA00022692"/>
    </source>
</evidence>
<proteinExistence type="inferred from homology"/>
<evidence type="ECO:0000256" key="7">
    <source>
        <dbReference type="SAM" id="SignalP"/>
    </source>
</evidence>
<evidence type="ECO:0000313" key="9">
    <source>
        <dbReference type="Proteomes" id="UP000002035"/>
    </source>
</evidence>
<gene>
    <name evidence="8" type="ORF">MCYG_06686</name>
</gene>
<keyword evidence="4 6" id="KW-1133">Transmembrane helix</keyword>
<feature type="transmembrane region" description="Helical" evidence="6">
    <location>
        <begin position="245"/>
        <end position="267"/>
    </location>
</feature>
<dbReference type="OrthoDB" id="2133758at2759"/>
<feature type="signal peptide" evidence="7">
    <location>
        <begin position="1"/>
        <end position="24"/>
    </location>
</feature>
<dbReference type="Pfam" id="PF07947">
    <property type="entry name" value="YhhN"/>
    <property type="match status" value="1"/>
</dbReference>
<sequence length="269" mass="29339">MSISLPPNPAVYLLLVSLPALVLSETKSIYIGHCIFKPVSSLAFLTGPLLLTFNEPSPYRKLITWGLFFSFIGDILLIPSRSEYTKRPQTKDKDSTSQEVSISASFKAGIGAFAAAHIAYILAFLKDTQTISWPIFGSVVVASLLAAKWLGVLYPRRNPSGSLMRPNVLSLFVPDDMRHLVFVYSLIIGCMVGAAPSTVPVLQLPSTLSMQNQRALGAVMFVISDIFVARDAFGKKPADKGGYFWLRAAVGWGLYFWGQMVLAGTVVGR</sequence>
<feature type="chain" id="PRO_5002951598" evidence="7">
    <location>
        <begin position="25"/>
        <end position="269"/>
    </location>
</feature>
<reference evidence="9" key="1">
    <citation type="journal article" date="2012" name="MBio">
        <title>Comparative genome analysis of Trichophyton rubrum and related dermatophytes reveals candidate genes involved in infection.</title>
        <authorList>
            <person name="Martinez D.A."/>
            <person name="Oliver B.G."/>
            <person name="Graeser Y."/>
            <person name="Goldberg J.M."/>
            <person name="Li W."/>
            <person name="Martinez-Rossi N.M."/>
            <person name="Monod M."/>
            <person name="Shelest E."/>
            <person name="Barton R.C."/>
            <person name="Birch E."/>
            <person name="Brakhage A.A."/>
            <person name="Chen Z."/>
            <person name="Gurr S.J."/>
            <person name="Heiman D."/>
            <person name="Heitman J."/>
            <person name="Kosti I."/>
            <person name="Rossi A."/>
            <person name="Saif S."/>
            <person name="Samalova M."/>
            <person name="Saunders C.W."/>
            <person name="Shea T."/>
            <person name="Summerbell R.C."/>
            <person name="Xu J."/>
            <person name="Young S."/>
            <person name="Zeng Q."/>
            <person name="Birren B.W."/>
            <person name="Cuomo C.A."/>
            <person name="White T.C."/>
        </authorList>
    </citation>
    <scope>NUCLEOTIDE SEQUENCE [LARGE SCALE GENOMIC DNA]</scope>
    <source>
        <strain evidence="9">ATCC MYA-4605 / CBS 113480</strain>
    </source>
</reference>
<feature type="transmembrane region" description="Helical" evidence="6">
    <location>
        <begin position="30"/>
        <end position="50"/>
    </location>
</feature>
<keyword evidence="3 6" id="KW-0812">Transmembrane</keyword>